<evidence type="ECO:0000313" key="3">
    <source>
        <dbReference type="Proteomes" id="UP000287651"/>
    </source>
</evidence>
<protein>
    <submittedName>
        <fullName evidence="2">Uncharacterized protein</fullName>
    </submittedName>
</protein>
<keyword evidence="1" id="KW-1133">Transmembrane helix</keyword>
<evidence type="ECO:0000256" key="1">
    <source>
        <dbReference type="SAM" id="Phobius"/>
    </source>
</evidence>
<evidence type="ECO:0000313" key="2">
    <source>
        <dbReference type="EMBL" id="RRT40461.1"/>
    </source>
</evidence>
<dbReference type="EMBL" id="AMZH03019359">
    <property type="protein sequence ID" value="RRT40461.1"/>
    <property type="molecule type" value="Genomic_DNA"/>
</dbReference>
<keyword evidence="1" id="KW-0472">Membrane</keyword>
<feature type="transmembrane region" description="Helical" evidence="1">
    <location>
        <begin position="27"/>
        <end position="50"/>
    </location>
</feature>
<sequence>MYPSCISLLDGLFICNSSIDITTGQCVVSFVVIYLVNCSLYVYELFLLILTSQRSLATLYIKMQLVNLCFL</sequence>
<name>A0A426XLZ6_ENSVE</name>
<comment type="caution">
    <text evidence="2">The sequence shown here is derived from an EMBL/GenBank/DDBJ whole genome shotgun (WGS) entry which is preliminary data.</text>
</comment>
<reference evidence="2 3" key="1">
    <citation type="journal article" date="2014" name="Agronomy (Basel)">
        <title>A Draft Genome Sequence for Ensete ventricosum, the Drought-Tolerant Tree Against Hunger.</title>
        <authorList>
            <person name="Harrison J."/>
            <person name="Moore K.A."/>
            <person name="Paszkiewicz K."/>
            <person name="Jones T."/>
            <person name="Grant M."/>
            <person name="Ambacheew D."/>
            <person name="Muzemil S."/>
            <person name="Studholme D.J."/>
        </authorList>
    </citation>
    <scope>NUCLEOTIDE SEQUENCE [LARGE SCALE GENOMIC DNA]</scope>
</reference>
<dbReference type="AlphaFoldDB" id="A0A426XLZ6"/>
<proteinExistence type="predicted"/>
<keyword evidence="1" id="KW-0812">Transmembrane</keyword>
<dbReference type="Proteomes" id="UP000287651">
    <property type="component" value="Unassembled WGS sequence"/>
</dbReference>
<accession>A0A426XLZ6</accession>
<gene>
    <name evidence="2" type="ORF">B296_00003451</name>
</gene>
<organism evidence="2 3">
    <name type="scientific">Ensete ventricosum</name>
    <name type="common">Abyssinian banana</name>
    <name type="synonym">Musa ensete</name>
    <dbReference type="NCBI Taxonomy" id="4639"/>
    <lineage>
        <taxon>Eukaryota</taxon>
        <taxon>Viridiplantae</taxon>
        <taxon>Streptophyta</taxon>
        <taxon>Embryophyta</taxon>
        <taxon>Tracheophyta</taxon>
        <taxon>Spermatophyta</taxon>
        <taxon>Magnoliopsida</taxon>
        <taxon>Liliopsida</taxon>
        <taxon>Zingiberales</taxon>
        <taxon>Musaceae</taxon>
        <taxon>Ensete</taxon>
    </lineage>
</organism>